<keyword evidence="6 10" id="KW-0808">Transferase</keyword>
<dbReference type="GO" id="GO:0005968">
    <property type="term" value="C:Rab-protein geranylgeranyltransferase complex"/>
    <property type="evidence" value="ECO:0007669"/>
    <property type="project" value="TreeGrafter"/>
</dbReference>
<evidence type="ECO:0000256" key="6">
    <source>
        <dbReference type="ARBA" id="ARBA00022679"/>
    </source>
</evidence>
<evidence type="ECO:0000256" key="8">
    <source>
        <dbReference type="ARBA" id="ARBA00031267"/>
    </source>
</evidence>
<proteinExistence type="inferred from homology"/>
<evidence type="ECO:0000256" key="9">
    <source>
        <dbReference type="ARBA" id="ARBA00047658"/>
    </source>
</evidence>
<dbReference type="SUPFAM" id="SSF48439">
    <property type="entry name" value="Protein prenylyltransferase"/>
    <property type="match status" value="1"/>
</dbReference>
<evidence type="ECO:0000256" key="5">
    <source>
        <dbReference type="ARBA" id="ARBA00022602"/>
    </source>
</evidence>
<keyword evidence="7" id="KW-0677">Repeat</keyword>
<keyword evidence="5 10" id="KW-0637">Prenyltransferase</keyword>
<evidence type="ECO:0000256" key="4">
    <source>
        <dbReference type="ARBA" id="ARBA00022441"/>
    </source>
</evidence>
<dbReference type="Gene3D" id="2.60.40.1130">
    <property type="entry name" value="Rab geranylgeranyltransferase alpha-subunit, insert domain"/>
    <property type="match status" value="1"/>
</dbReference>
<dbReference type="PROSITE" id="PS51147">
    <property type="entry name" value="PFTA"/>
    <property type="match status" value="4"/>
</dbReference>
<keyword evidence="11" id="KW-1185">Reference proteome</keyword>
<evidence type="ECO:0000256" key="7">
    <source>
        <dbReference type="ARBA" id="ARBA00022737"/>
    </source>
</evidence>
<accession>A0A915PEP5</accession>
<comment type="function">
    <text evidence="10">Catalyzes the transfer of a geranyl-geranyl moiety from geranyl-geranyl pyrophosphate to cysteines occuring in specific C-terminal amino acid sequences.</text>
</comment>
<comment type="similarity">
    <text evidence="1 10">Belongs to the protein prenyltransferase subunit alpha family.</text>
</comment>
<name>A0A915PEP5_9BILA</name>
<organism evidence="11 12">
    <name type="scientific">Meloidogyne floridensis</name>
    <dbReference type="NCBI Taxonomy" id="298350"/>
    <lineage>
        <taxon>Eukaryota</taxon>
        <taxon>Metazoa</taxon>
        <taxon>Ecdysozoa</taxon>
        <taxon>Nematoda</taxon>
        <taxon>Chromadorea</taxon>
        <taxon>Rhabditida</taxon>
        <taxon>Tylenchina</taxon>
        <taxon>Tylenchomorpha</taxon>
        <taxon>Tylenchoidea</taxon>
        <taxon>Meloidogynidae</taxon>
        <taxon>Meloidogyninae</taxon>
        <taxon>Meloidogyne</taxon>
    </lineage>
</organism>
<protein>
    <recommendedName>
        <fullName evidence="3 10">Geranylgeranyl transferase type-2 subunit alpha</fullName>
        <ecNumber evidence="2 10">2.5.1.60</ecNumber>
    </recommendedName>
    <alternativeName>
        <fullName evidence="8 10">Geranylgeranyl transferase type II subunit alpha</fullName>
    </alternativeName>
</protein>
<dbReference type="InterPro" id="IPR006652">
    <property type="entry name" value="Kelch_1"/>
</dbReference>
<dbReference type="InterPro" id="IPR015915">
    <property type="entry name" value="Kelch-typ_b-propeller"/>
</dbReference>
<dbReference type="Gene3D" id="2.120.10.80">
    <property type="entry name" value="Kelch-type beta propeller"/>
    <property type="match status" value="2"/>
</dbReference>
<dbReference type="PANTHER" id="PTHR11129:SF2">
    <property type="entry name" value="GERANYLGERANYL TRANSFERASE TYPE-2 SUBUNIT ALPHA"/>
    <property type="match status" value="1"/>
</dbReference>
<evidence type="ECO:0000313" key="11">
    <source>
        <dbReference type="Proteomes" id="UP000887560"/>
    </source>
</evidence>
<evidence type="ECO:0000313" key="12">
    <source>
        <dbReference type="WBParaSite" id="scf7180000424419.g13050"/>
    </source>
</evidence>
<evidence type="ECO:0000256" key="10">
    <source>
        <dbReference type="RuleBase" id="RU367120"/>
    </source>
</evidence>
<comment type="catalytic activity">
    <reaction evidence="9 10">
        <text>geranylgeranyl diphosphate + L-cysteinyl-[protein] = S-geranylgeranyl-L-cysteinyl-[protein] + diphosphate</text>
        <dbReference type="Rhea" id="RHEA:21240"/>
        <dbReference type="Rhea" id="RHEA-COMP:10131"/>
        <dbReference type="Rhea" id="RHEA-COMP:11537"/>
        <dbReference type="ChEBI" id="CHEBI:29950"/>
        <dbReference type="ChEBI" id="CHEBI:33019"/>
        <dbReference type="ChEBI" id="CHEBI:57533"/>
        <dbReference type="ChEBI" id="CHEBI:86021"/>
        <dbReference type="EC" id="2.5.1.60"/>
    </reaction>
</comment>
<dbReference type="FunFam" id="1.25.40.120:FF:000035">
    <property type="entry name" value="Geranylgeranyl transferase type-2 subunit alpha"/>
    <property type="match status" value="1"/>
</dbReference>
<dbReference type="AlphaFoldDB" id="A0A915PEP5"/>
<dbReference type="EC" id="2.5.1.60" evidence="2 10"/>
<dbReference type="PANTHER" id="PTHR11129">
    <property type="entry name" value="PROTEIN FARNESYLTRANSFERASE ALPHA SUBUNIT/RAB GERANYLGERANYL TRANSFERASE ALPHA SUBUNIT"/>
    <property type="match status" value="1"/>
</dbReference>
<sequence length="867" mass="100285">MSDAALLSKFTKLSIGGMVPIERSGQRIYSDHDFIYLIGGYNPNPPRTLSDAWRFNRLTHKWQKCELADPANPLPDTLASFSLVSRGQSSDFSCSFNEAYIFGGTKVPFGGNSNSNRLYWIKIDSLGKIHLKLQSVSGPLSLPKIYGQGMCRCIEKRAKGKTFEVLYIIGGTDGHEYTMDVYRLQRDIAAPQNESWELTQLSERNIDEDGRYRLEVVPFQNLLVTFGGSISNQFIFKLDVLTVFDLEMRRFEKIQTKSDPVYGFPDERSCHSIVHREDFVYLIGGYGMEMDGCIFVFGGVEKQNTEERHERRVNDLQRMWLEPPSLSYFASISLLRDVPDRQLLRLTNECVRCSDMSSNSFKNILNSFKIPVIGRHWRDGLTEGLIYDDFPIQPPELSEVEKSAYEKKRAAKLERFVQMKSRIFEKRKIGEYDEEIMELTAELLGKHADIYTFWNIRRQAIEQISLKLEGELEEEHIERKSKLLDKELKLTQECLMKNPKSYSSWHHRFLVVSQHPKINYKEELALCDNALALDCRNFHCWDHRRSVAKLAKLNDMDELSFSDRLIGKNPSNYSAWHYRGTLLPKLEENRQENSVNRLMTDECLKGEFEKVLHVCGVNSEDQTAWTYCRWLVELATNGLPISPQVVASRFLDSTTVLVVFSEAVNKQMVKNTFLFDDSKLIKFESISPFKTSNYVSEFKYSRVWLLSNISNPLLISTLDKEGKNDSEIKQINVDKIFINKFYFQEKFSSSAVKIRELPKKCLNDLVKLCNDLIPVEDNPWALAALTRAMFLLEGNNKQTFELAKDNFEKLKKIDSQRSKMYEELMDKYHLIKSLNEEFSSGGTRLNKLIEGNEQLNLKEIGIIRQDP</sequence>
<dbReference type="Pfam" id="PF01239">
    <property type="entry name" value="PPTA"/>
    <property type="match status" value="3"/>
</dbReference>
<reference evidence="12" key="1">
    <citation type="submission" date="2022-11" db="UniProtKB">
        <authorList>
            <consortium name="WormBaseParasite"/>
        </authorList>
    </citation>
    <scope>IDENTIFICATION</scope>
</reference>
<dbReference type="SUPFAM" id="SSF117281">
    <property type="entry name" value="Kelch motif"/>
    <property type="match status" value="1"/>
</dbReference>
<dbReference type="Pfam" id="PF01344">
    <property type="entry name" value="Kelch_1"/>
    <property type="match status" value="1"/>
</dbReference>
<keyword evidence="4" id="KW-0880">Kelch repeat</keyword>
<dbReference type="InterPro" id="IPR002088">
    <property type="entry name" value="Prenyl_trans_a"/>
</dbReference>
<dbReference type="WBParaSite" id="scf7180000424419.g13050">
    <property type="protein sequence ID" value="scf7180000424419.g13050"/>
    <property type="gene ID" value="scf7180000424419.g13050"/>
</dbReference>
<evidence type="ECO:0000256" key="1">
    <source>
        <dbReference type="ARBA" id="ARBA00006734"/>
    </source>
</evidence>
<dbReference type="Gene3D" id="1.25.40.120">
    <property type="entry name" value="Protein prenylyltransferase"/>
    <property type="match status" value="1"/>
</dbReference>
<evidence type="ECO:0000256" key="3">
    <source>
        <dbReference type="ARBA" id="ARBA00014772"/>
    </source>
</evidence>
<dbReference type="GO" id="GO:0097354">
    <property type="term" value="P:prenylation"/>
    <property type="evidence" value="ECO:0007669"/>
    <property type="project" value="UniProtKB-UniRule"/>
</dbReference>
<dbReference type="Proteomes" id="UP000887560">
    <property type="component" value="Unplaced"/>
</dbReference>
<evidence type="ECO:0000256" key="2">
    <source>
        <dbReference type="ARBA" id="ARBA00012656"/>
    </source>
</evidence>
<dbReference type="GO" id="GO:0004663">
    <property type="term" value="F:Rab geranylgeranyltransferase activity"/>
    <property type="evidence" value="ECO:0007669"/>
    <property type="project" value="UniProtKB-UniRule"/>
</dbReference>